<gene>
    <name evidence="9" type="ORF">N0V83_004834</name>
</gene>
<dbReference type="InterPro" id="IPR036163">
    <property type="entry name" value="HMA_dom_sf"/>
</dbReference>
<feature type="region of interest" description="Disordered" evidence="7">
    <location>
        <begin position="932"/>
        <end position="958"/>
    </location>
</feature>
<dbReference type="SUPFAM" id="SSF55008">
    <property type="entry name" value="HMA, heavy metal-associated domain"/>
    <property type="match status" value="1"/>
</dbReference>
<feature type="transmembrane region" description="Helical" evidence="6">
    <location>
        <begin position="262"/>
        <end position="281"/>
    </location>
</feature>
<dbReference type="PANTHER" id="PTHR46594:SF4">
    <property type="entry name" value="P-TYPE CATION-TRANSPORTING ATPASE"/>
    <property type="match status" value="1"/>
</dbReference>
<evidence type="ECO:0000256" key="7">
    <source>
        <dbReference type="SAM" id="MobiDB-lite"/>
    </source>
</evidence>
<dbReference type="GO" id="GO:0005524">
    <property type="term" value="F:ATP binding"/>
    <property type="evidence" value="ECO:0007669"/>
    <property type="project" value="UniProtKB-UniRule"/>
</dbReference>
<dbReference type="NCBIfam" id="TIGR01511">
    <property type="entry name" value="ATPase-IB1_Cu"/>
    <property type="match status" value="1"/>
</dbReference>
<evidence type="ECO:0000259" key="8">
    <source>
        <dbReference type="Pfam" id="PF00122"/>
    </source>
</evidence>
<protein>
    <recommendedName>
        <fullName evidence="8">P-type ATPase A domain-containing protein</fullName>
    </recommendedName>
</protein>
<accession>A0A9W8YAH5</accession>
<dbReference type="Proteomes" id="UP001140560">
    <property type="component" value="Unassembled WGS sequence"/>
</dbReference>
<feature type="domain" description="P-type ATPase A" evidence="8">
    <location>
        <begin position="380"/>
        <end position="466"/>
    </location>
</feature>
<feature type="transmembrane region" description="Helical" evidence="6">
    <location>
        <begin position="848"/>
        <end position="871"/>
    </location>
</feature>
<keyword evidence="6" id="KW-0067">ATP-binding</keyword>
<feature type="transmembrane region" description="Helical" evidence="6">
    <location>
        <begin position="523"/>
        <end position="556"/>
    </location>
</feature>
<name>A0A9W8YAH5_9PLEO</name>
<keyword evidence="3 6" id="KW-0479">Metal-binding</keyword>
<dbReference type="Gene3D" id="3.40.1110.10">
    <property type="entry name" value="Calcium-transporting ATPase, cytoplasmic domain N"/>
    <property type="match status" value="1"/>
</dbReference>
<evidence type="ECO:0000313" key="9">
    <source>
        <dbReference type="EMBL" id="KAJ4371614.1"/>
    </source>
</evidence>
<dbReference type="PANTHER" id="PTHR46594">
    <property type="entry name" value="P-TYPE CATION-TRANSPORTING ATPASE"/>
    <property type="match status" value="1"/>
</dbReference>
<dbReference type="InterPro" id="IPR001757">
    <property type="entry name" value="P_typ_ATPase"/>
</dbReference>
<evidence type="ECO:0000313" key="10">
    <source>
        <dbReference type="Proteomes" id="UP001140560"/>
    </source>
</evidence>
<dbReference type="InterPro" id="IPR023299">
    <property type="entry name" value="ATPase_P-typ_cyto_dom_N"/>
</dbReference>
<dbReference type="EMBL" id="JAPEUY010000007">
    <property type="protein sequence ID" value="KAJ4371614.1"/>
    <property type="molecule type" value="Genomic_DNA"/>
</dbReference>
<evidence type="ECO:0000256" key="5">
    <source>
        <dbReference type="ARBA" id="ARBA00023136"/>
    </source>
</evidence>
<feature type="compositionally biased region" description="Gly residues" evidence="7">
    <location>
        <begin position="932"/>
        <end position="942"/>
    </location>
</feature>
<dbReference type="Pfam" id="PF00702">
    <property type="entry name" value="Hydrolase"/>
    <property type="match status" value="1"/>
</dbReference>
<evidence type="ECO:0000256" key="2">
    <source>
        <dbReference type="ARBA" id="ARBA00022692"/>
    </source>
</evidence>
<evidence type="ECO:0000256" key="6">
    <source>
        <dbReference type="RuleBase" id="RU362081"/>
    </source>
</evidence>
<feature type="transmembrane region" description="Helical" evidence="6">
    <location>
        <begin position="293"/>
        <end position="313"/>
    </location>
</feature>
<dbReference type="NCBIfam" id="TIGR01525">
    <property type="entry name" value="ATPase-IB_hvy"/>
    <property type="match status" value="1"/>
</dbReference>
<keyword evidence="2 6" id="KW-0812">Transmembrane</keyword>
<dbReference type="CDD" id="cd00371">
    <property type="entry name" value="HMA"/>
    <property type="match status" value="1"/>
</dbReference>
<comment type="similarity">
    <text evidence="6">Belongs to the cation transport ATPase (P-type) (TC 3.A.3) family. Type IB subfamily.</text>
</comment>
<dbReference type="InterPro" id="IPR023214">
    <property type="entry name" value="HAD_sf"/>
</dbReference>
<dbReference type="Gene3D" id="2.70.150.10">
    <property type="entry name" value="Calcium-transporting ATPase, cytoplasmic transduction domain A"/>
    <property type="match status" value="1"/>
</dbReference>
<dbReference type="Gene3D" id="3.40.50.1000">
    <property type="entry name" value="HAD superfamily/HAD-like"/>
    <property type="match status" value="1"/>
</dbReference>
<dbReference type="Gene3D" id="3.30.70.100">
    <property type="match status" value="1"/>
</dbReference>
<dbReference type="InterPro" id="IPR023298">
    <property type="entry name" value="ATPase_P-typ_TM_dom_sf"/>
</dbReference>
<dbReference type="SUPFAM" id="SSF81665">
    <property type="entry name" value="Calcium ATPase, transmembrane domain M"/>
    <property type="match status" value="1"/>
</dbReference>
<evidence type="ECO:0000256" key="4">
    <source>
        <dbReference type="ARBA" id="ARBA00022989"/>
    </source>
</evidence>
<dbReference type="InterPro" id="IPR008250">
    <property type="entry name" value="ATPase_P-typ_transduc_dom_A_sf"/>
</dbReference>
<dbReference type="InterPro" id="IPR027256">
    <property type="entry name" value="P-typ_ATPase_IB"/>
</dbReference>
<dbReference type="PRINTS" id="PR00119">
    <property type="entry name" value="CATATPASE"/>
</dbReference>
<dbReference type="OrthoDB" id="432719at2759"/>
<keyword evidence="6" id="KW-0547">Nucleotide-binding</keyword>
<keyword evidence="4 6" id="KW-1133">Transmembrane helix</keyword>
<dbReference type="InterPro" id="IPR059000">
    <property type="entry name" value="ATPase_P-type_domA"/>
</dbReference>
<feature type="transmembrane region" description="Helical" evidence="6">
    <location>
        <begin position="482"/>
        <end position="503"/>
    </location>
</feature>
<dbReference type="SUPFAM" id="SSF56784">
    <property type="entry name" value="HAD-like"/>
    <property type="match status" value="1"/>
</dbReference>
<sequence>MIREQTRESEDSDLERGPPNFERIVLRIVGLKCGCCEGGISRVIRRIAAIKNHQVNIVLARVEFDLDTSRLSVADAIQRLSVKTGYTYEEQVQSVGQILEVITADATQLKEAKQPDGVVRIDIPKSETWGPLKLLSGRNSAVPMEAPASYNNVDGAQAGPLALDTNSDTAGCVMPQICQQPAQIYYDPTKLGARDIFEYYKKLDPKLRLAPPAAHPSLVVGANQTKRALYLFLPTLALTIPVAVLAWAPIDHGRLEYAHVSLVLATVVQIIALTEFLPNAIRSLYHSRVFEMDFLIVFSTTTAYIFSVVSYGFQIKGEPLETGSFFEASTLLVSLILLGRVINEFARFRAAKSVSFRSLQIDKAELVLHSWQTGTTAKRIEIDARLLQYNDVFMILPHTRVVTDGIVLYGGSEIDESMITGESVPVAKGVHSAVFAGTNNGSGVLIVRLTALPHENSVHRIADMVENAELTKPKIQALADQIAGWFVPVIATIGLLVFLAWIFVDRYHYKHSLRNSVVTAITYAIATLIVSCPCAIGLAVPMVILIASGVAARFGIIFRDPQKLEIARNVTDVVFDKTGTLTCGIPTVVHEDYHGTDERRAKEILLGLLKDIKHPVSAGVLRHLERDMQMNPEKNIIPRYITDIRSIPGEGVMGTEAITSHQVLAGSPDWLHVRDEHVASTTFCVKINGILSATYHLLDRPRQTAELVVSKLQARGITVHMISGDAQGAVDETAHSLNIPKRNTKARCKPEGKCTYIKDLQDHEGHAGRKRIVMFVGDGTNDAVALKQADVGVHLTTTTTPQQPSSSSPITSTSSDVAKSAADIILTTTRLHSLLILLDISRSTYRRILLNFAWSAAYNVLAVLLAAGAFVPLRAQLRIQPQWAGLGELVSVLPVVAVAFSIGARKYAGAYREIEYDYLRCEREAKGEGCEGVGNKGAGAGAGVELPELRKTGGGGGR</sequence>
<keyword evidence="5 6" id="KW-0472">Membrane</keyword>
<dbReference type="Pfam" id="PF00122">
    <property type="entry name" value="E1-E2_ATPase"/>
    <property type="match status" value="1"/>
</dbReference>
<dbReference type="GO" id="GO:0019829">
    <property type="term" value="F:ATPase-coupled monoatomic cation transmembrane transporter activity"/>
    <property type="evidence" value="ECO:0007669"/>
    <property type="project" value="InterPro"/>
</dbReference>
<evidence type="ECO:0000256" key="1">
    <source>
        <dbReference type="ARBA" id="ARBA00004370"/>
    </source>
</evidence>
<evidence type="ECO:0000256" key="3">
    <source>
        <dbReference type="ARBA" id="ARBA00022723"/>
    </source>
</evidence>
<dbReference type="GO" id="GO:0046872">
    <property type="term" value="F:metal ion binding"/>
    <property type="evidence" value="ECO:0007669"/>
    <property type="project" value="UniProtKB-KW"/>
</dbReference>
<dbReference type="InterPro" id="IPR018303">
    <property type="entry name" value="ATPase_P-typ_P_site"/>
</dbReference>
<dbReference type="InterPro" id="IPR036412">
    <property type="entry name" value="HAD-like_sf"/>
</dbReference>
<dbReference type="PROSITE" id="PS00154">
    <property type="entry name" value="ATPASE_E1_E2"/>
    <property type="match status" value="1"/>
</dbReference>
<feature type="transmembrane region" description="Helical" evidence="6">
    <location>
        <begin position="228"/>
        <end position="250"/>
    </location>
</feature>
<dbReference type="GO" id="GO:0016020">
    <property type="term" value="C:membrane"/>
    <property type="evidence" value="ECO:0007669"/>
    <property type="project" value="UniProtKB-SubCell"/>
</dbReference>
<dbReference type="AlphaFoldDB" id="A0A9W8YAH5"/>
<feature type="transmembrane region" description="Helical" evidence="6">
    <location>
        <begin position="883"/>
        <end position="904"/>
    </location>
</feature>
<organism evidence="9 10">
    <name type="scientific">Neocucurbitaria cava</name>
    <dbReference type="NCBI Taxonomy" id="798079"/>
    <lineage>
        <taxon>Eukaryota</taxon>
        <taxon>Fungi</taxon>
        <taxon>Dikarya</taxon>
        <taxon>Ascomycota</taxon>
        <taxon>Pezizomycotina</taxon>
        <taxon>Dothideomycetes</taxon>
        <taxon>Pleosporomycetidae</taxon>
        <taxon>Pleosporales</taxon>
        <taxon>Pleosporineae</taxon>
        <taxon>Cucurbitariaceae</taxon>
        <taxon>Neocucurbitaria</taxon>
    </lineage>
</organism>
<comment type="subcellular location">
    <subcellularLocation>
        <location evidence="1 6">Membrane</location>
    </subcellularLocation>
</comment>
<feature type="transmembrane region" description="Helical" evidence="6">
    <location>
        <begin position="325"/>
        <end position="342"/>
    </location>
</feature>
<reference evidence="9" key="1">
    <citation type="submission" date="2022-10" db="EMBL/GenBank/DDBJ databases">
        <title>Tapping the CABI collections for fungal endophytes: first genome assemblies for Collariella, Neodidymelliopsis, Ascochyta clinopodiicola, Didymella pomorum, Didymosphaeria variabile, Neocosmospora piperis and Neocucurbitaria cava.</title>
        <authorList>
            <person name="Hill R."/>
        </authorList>
    </citation>
    <scope>NUCLEOTIDE SEQUENCE</scope>
    <source>
        <strain evidence="9">IMI 356814</strain>
    </source>
</reference>
<comment type="caution">
    <text evidence="9">The sequence shown here is derived from an EMBL/GenBank/DDBJ whole genome shotgun (WGS) entry which is preliminary data.</text>
</comment>
<dbReference type="GO" id="GO:0016887">
    <property type="term" value="F:ATP hydrolysis activity"/>
    <property type="evidence" value="ECO:0007669"/>
    <property type="project" value="InterPro"/>
</dbReference>
<dbReference type="InterPro" id="IPR006121">
    <property type="entry name" value="HMA_dom"/>
</dbReference>
<keyword evidence="10" id="KW-1185">Reference proteome</keyword>
<dbReference type="SUPFAM" id="SSF81653">
    <property type="entry name" value="Calcium ATPase, transduction domain A"/>
    <property type="match status" value="1"/>
</dbReference>
<proteinExistence type="inferred from homology"/>
<dbReference type="NCBIfam" id="TIGR01494">
    <property type="entry name" value="ATPase_P-type"/>
    <property type="match status" value="1"/>
</dbReference>